<keyword evidence="5" id="KW-0813">Transport</keyword>
<dbReference type="AlphaFoldDB" id="A0A2K3UX84"/>
<dbReference type="PANTHER" id="PTHR43077">
    <property type="entry name" value="TRANSPORT PERMEASE YVFS-RELATED"/>
    <property type="match status" value="1"/>
</dbReference>
<protein>
    <recommendedName>
        <fullName evidence="5">Transport permease protein</fullName>
    </recommendedName>
</protein>
<evidence type="ECO:0000256" key="5">
    <source>
        <dbReference type="RuleBase" id="RU361157"/>
    </source>
</evidence>
<feature type="transmembrane region" description="Helical" evidence="5">
    <location>
        <begin position="82"/>
        <end position="107"/>
    </location>
</feature>
<feature type="transmembrane region" description="Helical" evidence="5">
    <location>
        <begin position="162"/>
        <end position="188"/>
    </location>
</feature>
<comment type="subcellular location">
    <subcellularLocation>
        <location evidence="5">Cell membrane</location>
        <topology evidence="5">Multi-pass membrane protein</topology>
    </subcellularLocation>
    <subcellularLocation>
        <location evidence="1">Membrane</location>
        <topology evidence="1">Multi-pass membrane protein</topology>
    </subcellularLocation>
</comment>
<organism evidence="8 9">
    <name type="scientific">Deinococcus koreensis</name>
    <dbReference type="NCBI Taxonomy" id="2054903"/>
    <lineage>
        <taxon>Bacteria</taxon>
        <taxon>Thermotogati</taxon>
        <taxon>Deinococcota</taxon>
        <taxon>Deinococci</taxon>
        <taxon>Deinococcales</taxon>
        <taxon>Deinococcaceae</taxon>
        <taxon>Deinococcus</taxon>
    </lineage>
</organism>
<dbReference type="OrthoDB" id="63188at2"/>
<dbReference type="GO" id="GO:0140359">
    <property type="term" value="F:ABC-type transporter activity"/>
    <property type="evidence" value="ECO:0007669"/>
    <property type="project" value="InterPro"/>
</dbReference>
<dbReference type="PIRSF" id="PIRSF006648">
    <property type="entry name" value="DrrB"/>
    <property type="match status" value="1"/>
</dbReference>
<keyword evidence="5" id="KW-1003">Cell membrane</keyword>
<evidence type="ECO:0000313" key="9">
    <source>
        <dbReference type="Proteomes" id="UP000236379"/>
    </source>
</evidence>
<comment type="similarity">
    <text evidence="5">Belongs to the ABC-2 integral membrane protein family.</text>
</comment>
<dbReference type="InterPro" id="IPR051328">
    <property type="entry name" value="T7SS_ABC-Transporter"/>
</dbReference>
<dbReference type="Proteomes" id="UP000236379">
    <property type="component" value="Unassembled WGS sequence"/>
</dbReference>
<keyword evidence="4 5" id="KW-0472">Membrane</keyword>
<evidence type="ECO:0000259" key="7">
    <source>
        <dbReference type="PROSITE" id="PS51012"/>
    </source>
</evidence>
<feature type="domain" description="ABC transmembrane type-2" evidence="7">
    <location>
        <begin position="49"/>
        <end position="278"/>
    </location>
</feature>
<dbReference type="InterPro" id="IPR013525">
    <property type="entry name" value="ABC2_TM"/>
</dbReference>
<dbReference type="RefSeq" id="WP_103311568.1">
    <property type="nucleotide sequence ID" value="NZ_PPPD01000001.1"/>
</dbReference>
<evidence type="ECO:0000256" key="4">
    <source>
        <dbReference type="ARBA" id="ARBA00023136"/>
    </source>
</evidence>
<keyword evidence="9" id="KW-1185">Reference proteome</keyword>
<keyword evidence="2 5" id="KW-0812">Transmembrane</keyword>
<feature type="region of interest" description="Disordered" evidence="6">
    <location>
        <begin position="1"/>
        <end position="21"/>
    </location>
</feature>
<feature type="transmembrane region" description="Helical" evidence="5">
    <location>
        <begin position="195"/>
        <end position="214"/>
    </location>
</feature>
<sequence length="283" mass="29400">MTRSQTLTDPTPPALGLPLPTTAPRRAARLPALASLALAELRRMLRNPAFTVGTVGFPVMFFALFGLSAVNETTAQGLKVGPLILVNFGAYSLLSLAMFSFGSAVAAERTGGWLRLLRASPMPTGLYFAGKLIAALAFSALSLSVLYAFAHFAGGVTLPLGLALLLLGKLLLGMWPLVCLGLCIGFLVSPTAAQITANIVAVIMSFASGLFTPLDTMPDFVQGLAPFLPAYHLGAIARGTVAEGLGAGQVSGEPGHWLALAAFALAFGALAAWGFRRDEAREA</sequence>
<comment type="caution">
    <text evidence="8">The sequence shown here is derived from an EMBL/GenBank/DDBJ whole genome shotgun (WGS) entry which is preliminary data.</text>
</comment>
<proteinExistence type="inferred from homology"/>
<dbReference type="GO" id="GO:0043190">
    <property type="term" value="C:ATP-binding cassette (ABC) transporter complex"/>
    <property type="evidence" value="ECO:0007669"/>
    <property type="project" value="InterPro"/>
</dbReference>
<dbReference type="EMBL" id="PPPD01000001">
    <property type="protein sequence ID" value="PNY81125.1"/>
    <property type="molecule type" value="Genomic_DNA"/>
</dbReference>
<dbReference type="InterPro" id="IPR047817">
    <property type="entry name" value="ABC2_TM_bact-type"/>
</dbReference>
<feature type="transmembrane region" description="Helical" evidence="5">
    <location>
        <begin position="49"/>
        <end position="70"/>
    </location>
</feature>
<dbReference type="InterPro" id="IPR000412">
    <property type="entry name" value="ABC_2_transport"/>
</dbReference>
<reference evidence="8 9" key="1">
    <citation type="submission" date="2018-01" db="EMBL/GenBank/DDBJ databases">
        <title>Deinococcus koreensis sp. nov., a radiation-resistant bacterium isolated from river water.</title>
        <authorList>
            <person name="Choi A."/>
        </authorList>
    </citation>
    <scope>NUCLEOTIDE SEQUENCE [LARGE SCALE GENOMIC DNA]</scope>
    <source>
        <strain evidence="8 9">SJW1-2</strain>
    </source>
</reference>
<evidence type="ECO:0000256" key="1">
    <source>
        <dbReference type="ARBA" id="ARBA00004141"/>
    </source>
</evidence>
<evidence type="ECO:0000256" key="6">
    <source>
        <dbReference type="SAM" id="MobiDB-lite"/>
    </source>
</evidence>
<dbReference type="PANTHER" id="PTHR43077:SF11">
    <property type="entry name" value="TRANSPORT PERMEASE YVFS-RELATED"/>
    <property type="match status" value="1"/>
</dbReference>
<dbReference type="Pfam" id="PF01061">
    <property type="entry name" value="ABC2_membrane"/>
    <property type="match status" value="1"/>
</dbReference>
<accession>A0A2K3UX84</accession>
<evidence type="ECO:0000313" key="8">
    <source>
        <dbReference type="EMBL" id="PNY81125.1"/>
    </source>
</evidence>
<feature type="transmembrane region" description="Helical" evidence="5">
    <location>
        <begin position="128"/>
        <end position="150"/>
    </location>
</feature>
<dbReference type="PROSITE" id="PS51012">
    <property type="entry name" value="ABC_TM2"/>
    <property type="match status" value="1"/>
</dbReference>
<keyword evidence="3 5" id="KW-1133">Transmembrane helix</keyword>
<evidence type="ECO:0000256" key="3">
    <source>
        <dbReference type="ARBA" id="ARBA00022989"/>
    </source>
</evidence>
<feature type="transmembrane region" description="Helical" evidence="5">
    <location>
        <begin position="257"/>
        <end position="275"/>
    </location>
</feature>
<evidence type="ECO:0000256" key="2">
    <source>
        <dbReference type="ARBA" id="ARBA00022692"/>
    </source>
</evidence>
<gene>
    <name evidence="8" type="ORF">CVO96_06805</name>
</gene>
<name>A0A2K3UX84_9DEIO</name>